<keyword evidence="6" id="KW-1185">Reference proteome</keyword>
<evidence type="ECO:0000313" key="6">
    <source>
        <dbReference type="Proteomes" id="UP001191082"/>
    </source>
</evidence>
<dbReference type="NCBIfam" id="TIGR01755">
    <property type="entry name" value="flav_wrbA"/>
    <property type="match status" value="1"/>
</dbReference>
<dbReference type="InterPro" id="IPR029039">
    <property type="entry name" value="Flavoprotein-like_sf"/>
</dbReference>
<reference evidence="5 6" key="1">
    <citation type="submission" date="2019-05" db="EMBL/GenBank/DDBJ databases">
        <title>Marivita sp. nov. isolated from sea sediment.</title>
        <authorList>
            <person name="Kim W."/>
        </authorList>
    </citation>
    <scope>NUCLEOTIDE SEQUENCE [LARGE SCALE GENOMIC DNA]</scope>
    <source>
        <strain evidence="5 6">CAU 1492</strain>
    </source>
</reference>
<comment type="caution">
    <text evidence="5">The sequence shown here is derived from an EMBL/GenBank/DDBJ whole genome shotgun (WGS) entry which is preliminary data.</text>
</comment>
<dbReference type="Gene3D" id="3.40.50.360">
    <property type="match status" value="1"/>
</dbReference>
<dbReference type="PANTHER" id="PTHR30546">
    <property type="entry name" value="FLAVODOXIN-RELATED PROTEIN WRBA-RELATED"/>
    <property type="match status" value="1"/>
</dbReference>
<evidence type="ECO:0000256" key="2">
    <source>
        <dbReference type="ARBA" id="ARBA00022630"/>
    </source>
</evidence>
<dbReference type="Pfam" id="PF03358">
    <property type="entry name" value="FMN_red"/>
    <property type="match status" value="1"/>
</dbReference>
<feature type="domain" description="Flavodoxin-like" evidence="4">
    <location>
        <begin position="6"/>
        <end position="195"/>
    </location>
</feature>
<dbReference type="PROSITE" id="PS50902">
    <property type="entry name" value="FLAVODOXIN_LIKE"/>
    <property type="match status" value="1"/>
</dbReference>
<evidence type="ECO:0000313" key="5">
    <source>
        <dbReference type="EMBL" id="TMV11886.1"/>
    </source>
</evidence>
<dbReference type="EMBL" id="VCPC01000003">
    <property type="protein sequence ID" value="TMV11886.1"/>
    <property type="molecule type" value="Genomic_DNA"/>
</dbReference>
<dbReference type="Proteomes" id="UP001191082">
    <property type="component" value="Unassembled WGS sequence"/>
</dbReference>
<dbReference type="InterPro" id="IPR008254">
    <property type="entry name" value="Flavodoxin/NO_synth"/>
</dbReference>
<organism evidence="5 6">
    <name type="scientific">Arenibacterium halophilum</name>
    <dbReference type="NCBI Taxonomy" id="2583821"/>
    <lineage>
        <taxon>Bacteria</taxon>
        <taxon>Pseudomonadati</taxon>
        <taxon>Pseudomonadota</taxon>
        <taxon>Alphaproteobacteria</taxon>
        <taxon>Rhodobacterales</taxon>
        <taxon>Paracoccaceae</taxon>
        <taxon>Arenibacterium</taxon>
    </lineage>
</organism>
<name>A0ABY2X7W0_9RHOB</name>
<dbReference type="InterPro" id="IPR005025">
    <property type="entry name" value="FMN_Rdtase-like_dom"/>
</dbReference>
<keyword evidence="2" id="KW-0285">Flavoprotein</keyword>
<evidence type="ECO:0000259" key="4">
    <source>
        <dbReference type="PROSITE" id="PS50902"/>
    </source>
</evidence>
<dbReference type="InterPro" id="IPR010089">
    <property type="entry name" value="Flavoprotein_WrbA-like"/>
</dbReference>
<gene>
    <name evidence="5" type="primary">wrbA</name>
    <name evidence="5" type="ORF">FGK64_16655</name>
</gene>
<comment type="similarity">
    <text evidence="1">Belongs to the WrbA family.</text>
</comment>
<proteinExistence type="inferred from homology"/>
<dbReference type="GO" id="GO:0003955">
    <property type="term" value="F:NAD(P)H dehydrogenase (quinone) activity"/>
    <property type="evidence" value="ECO:0007669"/>
    <property type="project" value="UniProtKB-EC"/>
</dbReference>
<dbReference type="PANTHER" id="PTHR30546:SF23">
    <property type="entry name" value="FLAVOPROTEIN-LIKE PROTEIN YCP4-RELATED"/>
    <property type="match status" value="1"/>
</dbReference>
<keyword evidence="3" id="KW-0288">FMN</keyword>
<evidence type="ECO:0000256" key="3">
    <source>
        <dbReference type="ARBA" id="ARBA00022643"/>
    </source>
</evidence>
<dbReference type="EC" id="1.6.5.2" evidence="5"/>
<dbReference type="RefSeq" id="WP_138864946.1">
    <property type="nucleotide sequence ID" value="NZ_VCPC01000003.1"/>
</dbReference>
<accession>A0ABY2X7W0</accession>
<keyword evidence="5" id="KW-0560">Oxidoreductase</keyword>
<dbReference type="SUPFAM" id="SSF52218">
    <property type="entry name" value="Flavoproteins"/>
    <property type="match status" value="1"/>
</dbReference>
<sequence>MSSVKLLIPFYTTYGTNHAMAEHAAEVAREAGADVRLRRFAETAPDEVVNGQDAWKAQLEKMQDIPVVTTDDMEWADAYLLSAPTRYGSVPSQVQAFIDTLGPLWQKGALADKVASAMTSTSTAHGGRESTLLGLYVTFMHWGAVIVAPGYTDEVMFELGTPYGASANAGEATDTVKKVVAHQTRRVIDMAGRISG</sequence>
<evidence type="ECO:0000256" key="1">
    <source>
        <dbReference type="ARBA" id="ARBA00006961"/>
    </source>
</evidence>
<protein>
    <submittedName>
        <fullName evidence="5">NAD(P)H:quinone oxidoreductase</fullName>
        <ecNumber evidence="5">1.6.5.2</ecNumber>
    </submittedName>
</protein>
<dbReference type="NCBIfam" id="NF002999">
    <property type="entry name" value="PRK03767.1"/>
    <property type="match status" value="1"/>
</dbReference>